<organism evidence="1 2">
    <name type="scientific">Roseospira visakhapatnamensis</name>
    <dbReference type="NCBI Taxonomy" id="390880"/>
    <lineage>
        <taxon>Bacteria</taxon>
        <taxon>Pseudomonadati</taxon>
        <taxon>Pseudomonadota</taxon>
        <taxon>Alphaproteobacteria</taxon>
        <taxon>Rhodospirillales</taxon>
        <taxon>Rhodospirillaceae</taxon>
        <taxon>Roseospira</taxon>
    </lineage>
</organism>
<gene>
    <name evidence="1" type="ORF">GGD89_000371</name>
</gene>
<reference evidence="1 2" key="1">
    <citation type="submission" date="2020-08" db="EMBL/GenBank/DDBJ databases">
        <title>Genome sequencing of Purple Non-Sulfur Bacteria from various extreme environments.</title>
        <authorList>
            <person name="Mayer M."/>
        </authorList>
    </citation>
    <scope>NUCLEOTIDE SEQUENCE [LARGE SCALE GENOMIC DNA]</scope>
    <source>
        <strain evidence="1 2">JA131</strain>
    </source>
</reference>
<dbReference type="InterPro" id="IPR016024">
    <property type="entry name" value="ARM-type_fold"/>
</dbReference>
<evidence type="ECO:0000313" key="2">
    <source>
        <dbReference type="Proteomes" id="UP000554286"/>
    </source>
</evidence>
<keyword evidence="2" id="KW-1185">Reference proteome</keyword>
<dbReference type="Gene3D" id="1.25.40.290">
    <property type="entry name" value="ARM repeat domains"/>
    <property type="match status" value="1"/>
</dbReference>
<comment type="caution">
    <text evidence="1">The sequence shown here is derived from an EMBL/GenBank/DDBJ whole genome shotgun (WGS) entry which is preliminary data.</text>
</comment>
<protein>
    <submittedName>
        <fullName evidence="1">3-methyladenine DNA glycosylase AlkC</fullName>
    </submittedName>
</protein>
<dbReference type="Proteomes" id="UP000554286">
    <property type="component" value="Unassembled WGS sequence"/>
</dbReference>
<sequence length="250" mass="26821">MADVPATVLADLNAGHIETRTLVEMFAMDLGVLLDHVAPGLGPRLETRAGADAGITRRMAAAADVLLEAKGPAIIDTLAAHPSDMARGWGAYAVGALDDLDLPARLARIRPFAADPHFGVREWAWLGVRARIAADVDRAIALLEPWTGEARDTLRRFAVESTRPRGVWCRHIAALKADPGRGLPVLAPLRADPSPYVQDSVANWLNDAARGDPAWVRALCASWLGGVGDDAVDPATRRICRRAQRSLKDA</sequence>
<name>A0A7W6RBA6_9PROT</name>
<proteinExistence type="predicted"/>
<dbReference type="SUPFAM" id="SSF48371">
    <property type="entry name" value="ARM repeat"/>
    <property type="match status" value="1"/>
</dbReference>
<accession>A0A7W6RBA6</accession>
<dbReference type="AlphaFoldDB" id="A0A7W6RBA6"/>
<dbReference type="EMBL" id="JACIGK010000002">
    <property type="protein sequence ID" value="MBB4264764.1"/>
    <property type="molecule type" value="Genomic_DNA"/>
</dbReference>
<dbReference type="RefSeq" id="WP_221238274.1">
    <property type="nucleotide sequence ID" value="NZ_JACIGK010000002.1"/>
</dbReference>
<evidence type="ECO:0000313" key="1">
    <source>
        <dbReference type="EMBL" id="MBB4264764.1"/>
    </source>
</evidence>